<dbReference type="Gene3D" id="1.10.3450.40">
    <property type="entry name" value="Signal recognition particle, SRP68 subunit, RNA-binding domain"/>
    <property type="match status" value="1"/>
</dbReference>
<evidence type="ECO:0000256" key="3">
    <source>
        <dbReference type="ARBA" id="ARBA00009352"/>
    </source>
</evidence>
<dbReference type="GO" id="GO:0005047">
    <property type="term" value="F:signal recognition particle binding"/>
    <property type="evidence" value="ECO:0007669"/>
    <property type="project" value="InterPro"/>
</dbReference>
<organism evidence="12 13">
    <name type="scientific">Trametes coccinea (strain BRFM310)</name>
    <name type="common">Pycnoporus coccineus</name>
    <dbReference type="NCBI Taxonomy" id="1353009"/>
    <lineage>
        <taxon>Eukaryota</taxon>
        <taxon>Fungi</taxon>
        <taxon>Dikarya</taxon>
        <taxon>Basidiomycota</taxon>
        <taxon>Agaricomycotina</taxon>
        <taxon>Agaricomycetes</taxon>
        <taxon>Polyporales</taxon>
        <taxon>Polyporaceae</taxon>
        <taxon>Trametes</taxon>
    </lineage>
</organism>
<evidence type="ECO:0000256" key="9">
    <source>
        <dbReference type="ARBA" id="ARBA00029498"/>
    </source>
</evidence>
<evidence type="ECO:0000256" key="6">
    <source>
        <dbReference type="ARBA" id="ARBA00023135"/>
    </source>
</evidence>
<evidence type="ECO:0000313" key="12">
    <source>
        <dbReference type="EMBL" id="OSD05642.1"/>
    </source>
</evidence>
<proteinExistence type="inferred from homology"/>
<accession>A0A1Y2J0A5</accession>
<feature type="region of interest" description="Disordered" evidence="11">
    <location>
        <begin position="591"/>
        <end position="649"/>
    </location>
</feature>
<dbReference type="PANTHER" id="PTHR12860">
    <property type="entry name" value="SIGNAL RECOGNITION PARTICLE 68 KDA PROTEIN"/>
    <property type="match status" value="1"/>
</dbReference>
<comment type="similarity">
    <text evidence="3 10">Belongs to the SRP68 family.</text>
</comment>
<dbReference type="InterPro" id="IPR034652">
    <property type="entry name" value="SRP68-RBD"/>
</dbReference>
<keyword evidence="7" id="KW-0539">Nucleus</keyword>
<feature type="region of interest" description="Disordered" evidence="11">
    <location>
        <begin position="306"/>
        <end position="333"/>
    </location>
</feature>
<keyword evidence="5 10" id="KW-0694">RNA-binding</keyword>
<evidence type="ECO:0000313" key="13">
    <source>
        <dbReference type="Proteomes" id="UP000193067"/>
    </source>
</evidence>
<dbReference type="STRING" id="1353009.A0A1Y2J0A5"/>
<dbReference type="GO" id="GO:0006614">
    <property type="term" value="P:SRP-dependent cotranslational protein targeting to membrane"/>
    <property type="evidence" value="ECO:0007669"/>
    <property type="project" value="InterPro"/>
</dbReference>
<dbReference type="EMBL" id="KZ084092">
    <property type="protein sequence ID" value="OSD05642.1"/>
    <property type="molecule type" value="Genomic_DNA"/>
</dbReference>
<evidence type="ECO:0000256" key="10">
    <source>
        <dbReference type="PIRNR" id="PIRNR038995"/>
    </source>
</evidence>
<comment type="subcellular location">
    <subcellularLocation>
        <location evidence="1 10">Cytoplasm</location>
    </subcellularLocation>
    <subcellularLocation>
        <location evidence="2">Nucleus</location>
        <location evidence="2">Nucleolus</location>
    </subcellularLocation>
</comment>
<dbReference type="Pfam" id="PF16969">
    <property type="entry name" value="SRP68"/>
    <property type="match status" value="1"/>
</dbReference>
<dbReference type="InterPro" id="IPR026258">
    <property type="entry name" value="SRP68"/>
</dbReference>
<dbReference type="GO" id="GO:0005786">
    <property type="term" value="C:signal recognition particle, endoplasmic reticulum targeting"/>
    <property type="evidence" value="ECO:0007669"/>
    <property type="project" value="UniProtKB-KW"/>
</dbReference>
<gene>
    <name evidence="12" type="ORF">PYCCODRAFT_1457166</name>
</gene>
<evidence type="ECO:0000256" key="11">
    <source>
        <dbReference type="SAM" id="MobiDB-lite"/>
    </source>
</evidence>
<evidence type="ECO:0000256" key="2">
    <source>
        <dbReference type="ARBA" id="ARBA00004604"/>
    </source>
</evidence>
<reference evidence="12 13" key="1">
    <citation type="journal article" date="2015" name="Biotechnol. Biofuels">
        <title>Enhanced degradation of softwood versus hardwood by the white-rot fungus Pycnoporus coccineus.</title>
        <authorList>
            <person name="Couturier M."/>
            <person name="Navarro D."/>
            <person name="Chevret D."/>
            <person name="Henrissat B."/>
            <person name="Piumi F."/>
            <person name="Ruiz-Duenas F.J."/>
            <person name="Martinez A.T."/>
            <person name="Grigoriev I.V."/>
            <person name="Riley R."/>
            <person name="Lipzen A."/>
            <person name="Berrin J.G."/>
            <person name="Master E.R."/>
            <person name="Rosso M.N."/>
        </authorList>
    </citation>
    <scope>NUCLEOTIDE SEQUENCE [LARGE SCALE GENOMIC DNA]</scope>
    <source>
        <strain evidence="12 13">BRFM310</strain>
    </source>
</reference>
<dbReference type="PANTHER" id="PTHR12860:SF0">
    <property type="entry name" value="SIGNAL RECOGNITION PARTICLE SUBUNIT SRP68"/>
    <property type="match status" value="1"/>
</dbReference>
<dbReference type="GO" id="GO:0030942">
    <property type="term" value="F:endoplasmic reticulum signal peptide binding"/>
    <property type="evidence" value="ECO:0007669"/>
    <property type="project" value="InterPro"/>
</dbReference>
<dbReference type="PIRSF" id="PIRSF038995">
    <property type="entry name" value="SRP68"/>
    <property type="match status" value="1"/>
</dbReference>
<keyword evidence="8 10" id="KW-0687">Ribonucleoprotein</keyword>
<keyword evidence="13" id="KW-1185">Reference proteome</keyword>
<keyword evidence="6 10" id="KW-0733">Signal recognition particle</keyword>
<feature type="compositionally biased region" description="Basic and acidic residues" evidence="11">
    <location>
        <begin position="608"/>
        <end position="626"/>
    </location>
</feature>
<dbReference type="AlphaFoldDB" id="A0A1Y2J0A5"/>
<keyword evidence="4 10" id="KW-0963">Cytoplasm</keyword>
<dbReference type="OrthoDB" id="10255118at2759"/>
<evidence type="ECO:0000256" key="8">
    <source>
        <dbReference type="ARBA" id="ARBA00023274"/>
    </source>
</evidence>
<dbReference type="GO" id="GO:0005730">
    <property type="term" value="C:nucleolus"/>
    <property type="evidence" value="ECO:0007669"/>
    <property type="project" value="UniProtKB-SubCell"/>
</dbReference>
<comment type="function">
    <text evidence="10">Component of the signal recognition particle (SRP) complex, a ribonucleoprotein complex that mediates the cotranslational targeting of secretory and membrane proteins to the endoplasmic reticulum (ER). The SRP complex interacts with the signal sequence in nascent secretory and membrane proteins and directs them to the membrane of the ER.</text>
</comment>
<evidence type="ECO:0000256" key="4">
    <source>
        <dbReference type="ARBA" id="ARBA00022490"/>
    </source>
</evidence>
<protein>
    <recommendedName>
        <fullName evidence="9 10">Signal recognition particle subunit SRP68</fullName>
        <shortName evidence="10">SRP68</shortName>
    </recommendedName>
</protein>
<evidence type="ECO:0000256" key="5">
    <source>
        <dbReference type="ARBA" id="ARBA00022884"/>
    </source>
</evidence>
<evidence type="ECO:0000256" key="1">
    <source>
        <dbReference type="ARBA" id="ARBA00004496"/>
    </source>
</evidence>
<feature type="compositionally biased region" description="Gly residues" evidence="11">
    <location>
        <begin position="636"/>
        <end position="649"/>
    </location>
</feature>
<evidence type="ECO:0000256" key="7">
    <source>
        <dbReference type="ARBA" id="ARBA00023242"/>
    </source>
</evidence>
<dbReference type="InterPro" id="IPR038253">
    <property type="entry name" value="SRP68_N_sf"/>
</dbReference>
<sequence>MSGKPQIHFQALQIANEQRSVYGLRYNDYERYRKHCYNRTHRLRSSLKMTYGRGREFKKLPPINLENIKDGHLQLLLFEAERAWAHSQEMHQESLKLASIAKGAKGAAAEDAQKKSSSNRKHATRRMRRAIHWATQLLSHCQALYAQGRLPAEDLAQVTAYTLILNGRFLRQRYDFEDALVQLCVARNLLDSLAAAASTSREQALAVAFADEIGPEIRHCAHELRRDKAYDVDALVSEVAPRHRNALIQDCDALLARLGKESGGAAEERGKLKPLLWEGEPVPIRSPELVDVLLKVQEAEEKLVQARKADVKSSEAPSNGEKKGKGAHGARSKRGGVASYDAILLALSEAEDVSRKLVESQKMSGATAAAGTRDIQFVHAYIVYQLLSRRVQRDLLLMSTLLFQLHAAQKSHSGHSKSRKVQVDARLYPAIVKLLDSVLQSLEQMRTLTIVDESPDLASAVEARLTFTKARRCYYLAWCYAPLKKYAETLTLTQHASLHLRECRSMLEGMTETDPINNGKPAFYPLSLADLDKLDEELALDSAAFKNDWFAYNGGAPDAESSKTYKKPLFFDIAVNYINLDMDRLQERAGKAPTKVEATPAAASQQAPEKKAAASKAKVEEVERAATPEPSAQARGGLGSLLGGWWGRK</sequence>
<dbReference type="Proteomes" id="UP000193067">
    <property type="component" value="Unassembled WGS sequence"/>
</dbReference>
<dbReference type="CDD" id="cd15481">
    <property type="entry name" value="SRP68-RBD"/>
    <property type="match status" value="1"/>
</dbReference>
<dbReference type="GO" id="GO:0008312">
    <property type="term" value="F:7S RNA binding"/>
    <property type="evidence" value="ECO:0007669"/>
    <property type="project" value="InterPro"/>
</dbReference>
<name>A0A1Y2J0A5_TRAC3</name>